<feature type="domain" description="F-box/LRR-repeat protein 15/At3g58940/PEG3-like LRR" evidence="3">
    <location>
        <begin position="97"/>
        <end position="184"/>
    </location>
</feature>
<keyword evidence="1" id="KW-1133">Transmembrane helix</keyword>
<dbReference type="PANTHER" id="PTHR31900:SF33">
    <property type="entry name" value="PROTEIN WITH RNI-LIKE_FBD-LIKE DOMAIN"/>
    <property type="match status" value="1"/>
</dbReference>
<reference evidence="4" key="1">
    <citation type="submission" date="2019-12" db="EMBL/GenBank/DDBJ databases">
        <title>Genome sequencing and annotation of Brassica cretica.</title>
        <authorList>
            <person name="Studholme D.J."/>
            <person name="Sarris P.F."/>
        </authorList>
    </citation>
    <scope>NUCLEOTIDE SEQUENCE</scope>
    <source>
        <strain evidence="4">PFS-001/15</strain>
        <tissue evidence="4">Leaf</tissue>
    </source>
</reference>
<gene>
    <name evidence="4" type="ORF">F2Q68_00042248</name>
</gene>
<sequence length="373" mass="42618">MILSGFPTKESVRTSVLSKRWRNLWLNVPALDLDSSDFSDDDVVMGLVDRFLCSENKQQLERFKLTYWAHHQFRSRFKSCIDAVTAPSILQFNVENSVDYDELVKMPPSFYSWSSTTVETLISSCPALEALTIFRGANDNLIDVCVRSQSLKTFELDCLRWTSEGHAVQIDAPRLESMTLNNSSKITILREFLTKLSTVKEMKISSDTLDVIHDYCEMEQLPQLSNLSFLHACFQETTWEMLPTFLESCPNLRSFFLKLNWDPNRLVDLSSVPQCLQSSLEVLELETPYILREGRSTHGTPNLGIRNGDLKKKALEMDGKTSVKENQRNFDRLSNLPDSLLCKVNMMHLVSSPGWMLLLGVGFAVFIFIFLVL</sequence>
<dbReference type="InterPro" id="IPR032675">
    <property type="entry name" value="LRR_dom_sf"/>
</dbReference>
<proteinExistence type="predicted"/>
<dbReference type="Pfam" id="PF24758">
    <property type="entry name" value="LRR_At5g56370"/>
    <property type="match status" value="1"/>
</dbReference>
<dbReference type="Proteomes" id="UP000712281">
    <property type="component" value="Unassembled WGS sequence"/>
</dbReference>
<feature type="transmembrane region" description="Helical" evidence="1">
    <location>
        <begin position="354"/>
        <end position="372"/>
    </location>
</feature>
<dbReference type="InterPro" id="IPR050232">
    <property type="entry name" value="FBL13/AtMIF1-like"/>
</dbReference>
<accession>A0A8S9MG53</accession>
<evidence type="ECO:0000313" key="4">
    <source>
        <dbReference type="EMBL" id="KAF2618855.1"/>
    </source>
</evidence>
<dbReference type="InterPro" id="IPR055411">
    <property type="entry name" value="LRR_FXL15/At3g58940/PEG3-like"/>
</dbReference>
<feature type="domain" description="F-box" evidence="2">
    <location>
        <begin position="1"/>
        <end position="28"/>
    </location>
</feature>
<name>A0A8S9MG53_BRACR</name>
<comment type="caution">
    <text evidence="4">The sequence shown here is derived from an EMBL/GenBank/DDBJ whole genome shotgun (WGS) entry which is preliminary data.</text>
</comment>
<dbReference type="SUPFAM" id="SSF52047">
    <property type="entry name" value="RNI-like"/>
    <property type="match status" value="1"/>
</dbReference>
<evidence type="ECO:0000259" key="3">
    <source>
        <dbReference type="Pfam" id="PF24758"/>
    </source>
</evidence>
<protein>
    <recommendedName>
        <fullName evidence="6">FBD domain-containing protein</fullName>
    </recommendedName>
</protein>
<evidence type="ECO:0008006" key="6">
    <source>
        <dbReference type="Google" id="ProtNLM"/>
    </source>
</evidence>
<feature type="non-terminal residue" evidence="4">
    <location>
        <position position="1"/>
    </location>
</feature>
<keyword evidence="1" id="KW-0472">Membrane</keyword>
<evidence type="ECO:0000256" key="1">
    <source>
        <dbReference type="SAM" id="Phobius"/>
    </source>
</evidence>
<dbReference type="AlphaFoldDB" id="A0A8S9MG53"/>
<keyword evidence="1" id="KW-0812">Transmembrane</keyword>
<dbReference type="Gene3D" id="3.80.10.10">
    <property type="entry name" value="Ribonuclease Inhibitor"/>
    <property type="match status" value="1"/>
</dbReference>
<dbReference type="InterPro" id="IPR001810">
    <property type="entry name" value="F-box_dom"/>
</dbReference>
<dbReference type="PANTHER" id="PTHR31900">
    <property type="entry name" value="F-BOX/RNI SUPERFAMILY PROTEIN-RELATED"/>
    <property type="match status" value="1"/>
</dbReference>
<evidence type="ECO:0000313" key="5">
    <source>
        <dbReference type="Proteomes" id="UP000712281"/>
    </source>
</evidence>
<evidence type="ECO:0000259" key="2">
    <source>
        <dbReference type="Pfam" id="PF00646"/>
    </source>
</evidence>
<organism evidence="4 5">
    <name type="scientific">Brassica cretica</name>
    <name type="common">Mustard</name>
    <dbReference type="NCBI Taxonomy" id="69181"/>
    <lineage>
        <taxon>Eukaryota</taxon>
        <taxon>Viridiplantae</taxon>
        <taxon>Streptophyta</taxon>
        <taxon>Embryophyta</taxon>
        <taxon>Tracheophyta</taxon>
        <taxon>Spermatophyta</taxon>
        <taxon>Magnoliopsida</taxon>
        <taxon>eudicotyledons</taxon>
        <taxon>Gunneridae</taxon>
        <taxon>Pentapetalae</taxon>
        <taxon>rosids</taxon>
        <taxon>malvids</taxon>
        <taxon>Brassicales</taxon>
        <taxon>Brassicaceae</taxon>
        <taxon>Brassiceae</taxon>
        <taxon>Brassica</taxon>
    </lineage>
</organism>
<dbReference type="EMBL" id="QGKW02000007">
    <property type="protein sequence ID" value="KAF2618855.1"/>
    <property type="molecule type" value="Genomic_DNA"/>
</dbReference>
<dbReference type="Pfam" id="PF00646">
    <property type="entry name" value="F-box"/>
    <property type="match status" value="1"/>
</dbReference>